<evidence type="ECO:0000259" key="5">
    <source>
        <dbReference type="SMART" id="SM00642"/>
    </source>
</evidence>
<dbReference type="InterPro" id="IPR006047">
    <property type="entry name" value="GH13_cat_dom"/>
</dbReference>
<evidence type="ECO:0000256" key="2">
    <source>
        <dbReference type="ARBA" id="ARBA00022801"/>
    </source>
</evidence>
<dbReference type="SUPFAM" id="SSF51445">
    <property type="entry name" value="(Trans)glycosidases"/>
    <property type="match status" value="1"/>
</dbReference>
<dbReference type="InterPro" id="IPR013780">
    <property type="entry name" value="Glyco_hydro_b"/>
</dbReference>
<dbReference type="PANTHER" id="PTHR10357">
    <property type="entry name" value="ALPHA-AMYLASE FAMILY MEMBER"/>
    <property type="match status" value="1"/>
</dbReference>
<dbReference type="GO" id="GO:0004556">
    <property type="term" value="F:alpha-amylase activity"/>
    <property type="evidence" value="ECO:0007669"/>
    <property type="project" value="TreeGrafter"/>
</dbReference>
<name>A0A6L3SZI5_9HYPH</name>
<feature type="domain" description="Glycosyl hydrolase family 13 catalytic" evidence="5">
    <location>
        <begin position="14"/>
        <end position="390"/>
    </location>
</feature>
<keyword evidence="3" id="KW-0326">Glycosidase</keyword>
<protein>
    <submittedName>
        <fullName evidence="6">DUF3459 domain-containing protein</fullName>
    </submittedName>
</protein>
<proteinExistence type="inferred from homology"/>
<comment type="caution">
    <text evidence="6">The sequence shown here is derived from an EMBL/GenBank/DDBJ whole genome shotgun (WGS) entry which is preliminary data.</text>
</comment>
<dbReference type="InterPro" id="IPR017853">
    <property type="entry name" value="GH"/>
</dbReference>
<comment type="similarity">
    <text evidence="1">Belongs to the glycosyl hydrolase 13 family.</text>
</comment>
<dbReference type="SUPFAM" id="SSF51011">
    <property type="entry name" value="Glycosyl hydrolase domain"/>
    <property type="match status" value="1"/>
</dbReference>
<dbReference type="OrthoDB" id="9805159at2"/>
<dbReference type="RefSeq" id="WP_151000722.1">
    <property type="nucleotide sequence ID" value="NZ_BPQY01000661.1"/>
</dbReference>
<evidence type="ECO:0000313" key="6">
    <source>
        <dbReference type="EMBL" id="KAB1078775.1"/>
    </source>
</evidence>
<dbReference type="Gene3D" id="2.60.40.1180">
    <property type="entry name" value="Golgi alpha-mannosidase II"/>
    <property type="match status" value="1"/>
</dbReference>
<dbReference type="GO" id="GO:0009313">
    <property type="term" value="P:oligosaccharide catabolic process"/>
    <property type="evidence" value="ECO:0007669"/>
    <property type="project" value="TreeGrafter"/>
</dbReference>
<dbReference type="EMBL" id="VZZK01000012">
    <property type="protein sequence ID" value="KAB1078775.1"/>
    <property type="molecule type" value="Genomic_DNA"/>
</dbReference>
<dbReference type="Pfam" id="PF11941">
    <property type="entry name" value="DUF3459"/>
    <property type="match status" value="1"/>
</dbReference>
<feature type="region of interest" description="Disordered" evidence="4">
    <location>
        <begin position="368"/>
        <end position="392"/>
    </location>
</feature>
<evidence type="ECO:0000256" key="4">
    <source>
        <dbReference type="SAM" id="MobiDB-lite"/>
    </source>
</evidence>
<dbReference type="Gene3D" id="3.90.400.10">
    <property type="entry name" value="Oligo-1,6-glucosidase, Domain 2"/>
    <property type="match status" value="1"/>
</dbReference>
<gene>
    <name evidence="6" type="ORF">F6X53_13485</name>
</gene>
<dbReference type="FunFam" id="3.90.400.10:FF:000002">
    <property type="entry name" value="Sucrose isomerase"/>
    <property type="match status" value="1"/>
</dbReference>
<dbReference type="CDD" id="cd11331">
    <property type="entry name" value="AmyAc_OligoGlu_like"/>
    <property type="match status" value="1"/>
</dbReference>
<keyword evidence="2" id="KW-0378">Hydrolase</keyword>
<dbReference type="InterPro" id="IPR022567">
    <property type="entry name" value="DUF3459"/>
</dbReference>
<evidence type="ECO:0000256" key="1">
    <source>
        <dbReference type="ARBA" id="ARBA00008061"/>
    </source>
</evidence>
<dbReference type="Gene3D" id="3.20.20.80">
    <property type="entry name" value="Glycosidases"/>
    <property type="match status" value="1"/>
</dbReference>
<organism evidence="6 7">
    <name type="scientific">Methylobacterium soli</name>
    <dbReference type="NCBI Taxonomy" id="553447"/>
    <lineage>
        <taxon>Bacteria</taxon>
        <taxon>Pseudomonadati</taxon>
        <taxon>Pseudomonadota</taxon>
        <taxon>Alphaproteobacteria</taxon>
        <taxon>Hyphomicrobiales</taxon>
        <taxon>Methylobacteriaceae</taxon>
        <taxon>Methylobacterium</taxon>
    </lineage>
</organism>
<sequence>MRETVWWKRGTVYQVYPRSFQDTNGDGVGDLKGITRRLDYLAWLGVDAVWISPIYPSPMADFGYDVADYCGVDPLFGDLADFDELVAEAHRHKLKVILDFVPNHSSIAHPWFAESRSSRANPRRDWYIWRDPAPDGGPPNNWLSNFGGPAWTRDEATGQYYYHAFLPEQPDLNWRNPAVRAAMHDVLRFWLDRGVDGFRVDVIWHLIKDEGFRDNPENPDFLPHLPEINRFTQVYSADRPEVLDVIAQMRRVLDDYSDRVLIGEIYLPIERLVTYYGPDLDAADLPFNFQLIQTPWRADAVADLVENYEAALPPGGWPNWVLGNHDQPRIAARIGIAQARIAAMLLLTLRGTPTLYYGDEIGLDHVSIPPERMQDPWERNEPGHGRDPERTPMQWEPGPFAGFSTVEPWLPLSADAQTRNVDAMCDAPASTLTLYRRLLGLRREQAALAIGSYRTIPTEPDAVFAYERSHEDTTIRIILNFGEDPQALPLPEGSRWTLLLSSHAGRTGETASGQVALAGSEGLILMRT</sequence>
<dbReference type="Pfam" id="PF00128">
    <property type="entry name" value="Alpha-amylase"/>
    <property type="match status" value="1"/>
</dbReference>
<dbReference type="AlphaFoldDB" id="A0A6L3SZI5"/>
<keyword evidence="7" id="KW-1185">Reference proteome</keyword>
<dbReference type="Proteomes" id="UP000474159">
    <property type="component" value="Unassembled WGS sequence"/>
</dbReference>
<evidence type="ECO:0000256" key="3">
    <source>
        <dbReference type="ARBA" id="ARBA00023295"/>
    </source>
</evidence>
<accession>A0A6L3SZI5</accession>
<evidence type="ECO:0000313" key="7">
    <source>
        <dbReference type="Proteomes" id="UP000474159"/>
    </source>
</evidence>
<reference evidence="6 7" key="1">
    <citation type="submission" date="2019-09" db="EMBL/GenBank/DDBJ databases">
        <title>YIM 48816 draft genome.</title>
        <authorList>
            <person name="Jiang L."/>
        </authorList>
    </citation>
    <scope>NUCLEOTIDE SEQUENCE [LARGE SCALE GENOMIC DNA]</scope>
    <source>
        <strain evidence="6 7">YIM 48816</strain>
    </source>
</reference>
<dbReference type="InterPro" id="IPR045857">
    <property type="entry name" value="O16G_dom_2"/>
</dbReference>
<dbReference type="SMART" id="SM00642">
    <property type="entry name" value="Aamy"/>
    <property type="match status" value="1"/>
</dbReference>
<feature type="compositionally biased region" description="Basic and acidic residues" evidence="4">
    <location>
        <begin position="372"/>
        <end position="390"/>
    </location>
</feature>
<dbReference type="PANTHER" id="PTHR10357:SF179">
    <property type="entry name" value="NEUTRAL AND BASIC AMINO ACID TRANSPORT PROTEIN RBAT"/>
    <property type="match status" value="1"/>
</dbReference>